<sequence length="31" mass="3654">MSLMLHKPNCDKPNIINYIHKPNHINQILTI</sequence>
<proteinExistence type="predicted"/>
<name>A0AA49X4V1_9VIRU</name>
<reference evidence="1" key="1">
    <citation type="submission" date="2023-04" db="EMBL/GenBank/DDBJ databases">
        <title>The human skin virome in hidradenitis suppurativa patients.</title>
        <authorList>
            <person name="Jansen D."/>
        </authorList>
    </citation>
    <scope>NUCLEOTIDE SEQUENCE</scope>
    <source>
        <strain evidence="1">VC3_JansenPhageE</strain>
    </source>
</reference>
<dbReference type="EMBL" id="OQ890315">
    <property type="protein sequence ID" value="WLJ25741.1"/>
    <property type="molecule type" value="Genomic_DNA"/>
</dbReference>
<organism evidence="1">
    <name type="scientific">Firmicutes phage HS08</name>
    <dbReference type="NCBI Taxonomy" id="3056391"/>
    <lineage>
        <taxon>Viruses</taxon>
    </lineage>
</organism>
<protein>
    <submittedName>
        <fullName evidence="1">Uncharacterized protein</fullName>
    </submittedName>
</protein>
<evidence type="ECO:0000313" key="1">
    <source>
        <dbReference type="EMBL" id="WLJ25741.1"/>
    </source>
</evidence>
<accession>A0AA49X4V1</accession>